<dbReference type="GO" id="GO:0000775">
    <property type="term" value="C:chromosome, centromeric region"/>
    <property type="evidence" value="ECO:0007669"/>
    <property type="project" value="InterPro"/>
</dbReference>
<evidence type="ECO:0000256" key="2">
    <source>
        <dbReference type="ARBA" id="ARBA00022829"/>
    </source>
</evidence>
<evidence type="ECO:0000313" key="5">
    <source>
        <dbReference type="EMBL" id="CAA0806392.1"/>
    </source>
</evidence>
<dbReference type="InterPro" id="IPR044693">
    <property type="entry name" value="SGO_plant"/>
</dbReference>
<evidence type="ECO:0000313" key="6">
    <source>
        <dbReference type="Proteomes" id="UP001153555"/>
    </source>
</evidence>
<dbReference type="EMBL" id="CACSLK010000984">
    <property type="protein sequence ID" value="CAA0806392.1"/>
    <property type="molecule type" value="Genomic_DNA"/>
</dbReference>
<feature type="region of interest" description="Disordered" evidence="3">
    <location>
        <begin position="178"/>
        <end position="255"/>
    </location>
</feature>
<dbReference type="AlphaFoldDB" id="A0A9N7MI77"/>
<comment type="caution">
    <text evidence="5">The sequence shown here is derived from an EMBL/GenBank/DDBJ whole genome shotgun (WGS) entry which is preliminary data.</text>
</comment>
<evidence type="ECO:0000256" key="3">
    <source>
        <dbReference type="SAM" id="MobiDB-lite"/>
    </source>
</evidence>
<dbReference type="GO" id="GO:0005634">
    <property type="term" value="C:nucleus"/>
    <property type="evidence" value="ECO:0007669"/>
    <property type="project" value="InterPro"/>
</dbReference>
<feature type="region of interest" description="Disordered" evidence="3">
    <location>
        <begin position="16"/>
        <end position="58"/>
    </location>
</feature>
<evidence type="ECO:0000259" key="4">
    <source>
        <dbReference type="Pfam" id="PF07557"/>
    </source>
</evidence>
<feature type="compositionally biased region" description="Polar residues" evidence="3">
    <location>
        <begin position="365"/>
        <end position="383"/>
    </location>
</feature>
<sequence length="424" mass="47078">MSKTEGFLILETRNAAAGGGADEAARQYPQNMARRKLADISNLPQKSKPSVQDDKSKSIPVTAKAYIEQLQKENMALGKMLAQRNKIIEHSGIELERLRSILIQVQEQNQQLALSHTQMLRELNLGKDRLKALQHELGCKNGLLKARKLEGGEACKIPGRSADAEVNLVKLPKEGETLSVCKDNGKPHNNKRSRLQSSGSSEPLQSEDSNGNRRPSVRRQSARFKAAESKSVDHRSERDDSKFSECPLPQEPVVENGLISGSTSVEEDNNHVKVDLIKLPEEGEPSHVGRDAEQPRNVKRRLRSQSLGSFESLQPEENAGNRRVSVRRQSARFKALEQKTVGDESEKHNIKFLEQALPDEKSVLENGSTSKSGSATDGDNRGSSGFEYNPPEIGRSSLSRPSRLAAKKVQSYKEIPLNIKMRRE</sequence>
<keyword evidence="2" id="KW-0159">Chromosome partition</keyword>
<feature type="compositionally biased region" description="Basic and acidic residues" evidence="3">
    <location>
        <begin position="225"/>
        <end position="243"/>
    </location>
</feature>
<gene>
    <name evidence="5" type="ORF">SHERM_09286</name>
</gene>
<dbReference type="PANTHER" id="PTHR34373:SF9">
    <property type="entry name" value="SHUGOSHIN 2"/>
    <property type="match status" value="1"/>
</dbReference>
<keyword evidence="6" id="KW-1185">Reference proteome</keyword>
<feature type="domain" description="Shugoshin C-terminal" evidence="4">
    <location>
        <begin position="399"/>
        <end position="423"/>
    </location>
</feature>
<reference evidence="5" key="1">
    <citation type="submission" date="2019-12" db="EMBL/GenBank/DDBJ databases">
        <authorList>
            <person name="Scholes J."/>
        </authorList>
    </citation>
    <scope>NUCLEOTIDE SEQUENCE</scope>
</reference>
<dbReference type="PANTHER" id="PTHR34373">
    <property type="entry name" value="SHUGOSHIN 2"/>
    <property type="match status" value="1"/>
</dbReference>
<name>A0A9N7MI77_STRHE</name>
<feature type="region of interest" description="Disordered" evidence="3">
    <location>
        <begin position="278"/>
        <end position="328"/>
    </location>
</feature>
<organism evidence="5 6">
    <name type="scientific">Striga hermonthica</name>
    <name type="common">Purple witchweed</name>
    <name type="synonym">Buchnera hermonthica</name>
    <dbReference type="NCBI Taxonomy" id="68872"/>
    <lineage>
        <taxon>Eukaryota</taxon>
        <taxon>Viridiplantae</taxon>
        <taxon>Streptophyta</taxon>
        <taxon>Embryophyta</taxon>
        <taxon>Tracheophyta</taxon>
        <taxon>Spermatophyta</taxon>
        <taxon>Magnoliopsida</taxon>
        <taxon>eudicotyledons</taxon>
        <taxon>Gunneridae</taxon>
        <taxon>Pentapetalae</taxon>
        <taxon>asterids</taxon>
        <taxon>lamiids</taxon>
        <taxon>Lamiales</taxon>
        <taxon>Orobanchaceae</taxon>
        <taxon>Buchnereae</taxon>
        <taxon>Striga</taxon>
    </lineage>
</organism>
<dbReference type="Pfam" id="PF07557">
    <property type="entry name" value="Shugoshin_C"/>
    <property type="match status" value="1"/>
</dbReference>
<accession>A0A9N7MI77</accession>
<dbReference type="GO" id="GO:0045144">
    <property type="term" value="P:meiotic sister chromatid segregation"/>
    <property type="evidence" value="ECO:0007669"/>
    <property type="project" value="InterPro"/>
</dbReference>
<dbReference type="Proteomes" id="UP001153555">
    <property type="component" value="Unassembled WGS sequence"/>
</dbReference>
<feature type="region of interest" description="Disordered" evidence="3">
    <location>
        <begin position="355"/>
        <end position="409"/>
    </location>
</feature>
<protein>
    <submittedName>
        <fullName evidence="5">Shugoshin C terminus</fullName>
    </submittedName>
</protein>
<feature type="compositionally biased region" description="Basic and acidic residues" evidence="3">
    <location>
        <begin position="278"/>
        <end position="296"/>
    </location>
</feature>
<dbReference type="OrthoDB" id="770508at2759"/>
<feature type="compositionally biased region" description="Polar residues" evidence="3">
    <location>
        <begin position="195"/>
        <end position="213"/>
    </location>
</feature>
<dbReference type="InterPro" id="IPR011515">
    <property type="entry name" value="Shugoshin_C"/>
</dbReference>
<proteinExistence type="inferred from homology"/>
<comment type="similarity">
    <text evidence="1">Belongs to the shugoshin family.</text>
</comment>
<dbReference type="GO" id="GO:0034090">
    <property type="term" value="P:maintenance of meiotic sister chromatid cohesion"/>
    <property type="evidence" value="ECO:0007669"/>
    <property type="project" value="InterPro"/>
</dbReference>
<evidence type="ECO:0000256" key="1">
    <source>
        <dbReference type="ARBA" id="ARBA00010845"/>
    </source>
</evidence>
<feature type="compositionally biased region" description="Low complexity" evidence="3">
    <location>
        <begin position="395"/>
        <end position="404"/>
    </location>
</feature>